<organism evidence="2 3">
    <name type="scientific">Pseudopedobacter beijingensis</name>
    <dbReference type="NCBI Taxonomy" id="1207056"/>
    <lineage>
        <taxon>Bacteria</taxon>
        <taxon>Pseudomonadati</taxon>
        <taxon>Bacteroidota</taxon>
        <taxon>Sphingobacteriia</taxon>
        <taxon>Sphingobacteriales</taxon>
        <taxon>Sphingobacteriaceae</taxon>
        <taxon>Pseudopedobacter</taxon>
    </lineage>
</organism>
<accession>A0ABW4ICS6</accession>
<dbReference type="Proteomes" id="UP001597118">
    <property type="component" value="Unassembled WGS sequence"/>
</dbReference>
<dbReference type="RefSeq" id="WP_379662598.1">
    <property type="nucleotide sequence ID" value="NZ_JBHUDG010000015.1"/>
</dbReference>
<gene>
    <name evidence="2" type="ORF">ACFSAH_10055</name>
</gene>
<dbReference type="Pfam" id="PF01814">
    <property type="entry name" value="Hemerythrin"/>
    <property type="match status" value="1"/>
</dbReference>
<proteinExistence type="predicted"/>
<feature type="domain" description="Hemerythrin-like" evidence="1">
    <location>
        <begin position="41"/>
        <end position="123"/>
    </location>
</feature>
<protein>
    <submittedName>
        <fullName evidence="2">Hemerythrin domain-containing protein</fullName>
    </submittedName>
</protein>
<comment type="caution">
    <text evidence="2">The sequence shown here is derived from an EMBL/GenBank/DDBJ whole genome shotgun (WGS) entry which is preliminary data.</text>
</comment>
<sequence length="157" mass="18998">MQNKPIKRSNFLIQLSRDHHLSLLFCWKIKEGLKRDISPILKDYVHFFWKGHMLDHFKQEEILLYNNCLDQLCKDAVNQHDIITEIIRQIHQDENPKSSLFQSLIDQVNLHIRFEERQVFPHLEKSLSTAELRLIEKILDKEKDDFTDNYPVEFWKL</sequence>
<keyword evidence="3" id="KW-1185">Reference proteome</keyword>
<name>A0ABW4ICS6_9SPHI</name>
<evidence type="ECO:0000313" key="2">
    <source>
        <dbReference type="EMBL" id="MFD1630222.1"/>
    </source>
</evidence>
<evidence type="ECO:0000259" key="1">
    <source>
        <dbReference type="Pfam" id="PF01814"/>
    </source>
</evidence>
<reference evidence="3" key="1">
    <citation type="journal article" date="2019" name="Int. J. Syst. Evol. Microbiol.">
        <title>The Global Catalogue of Microorganisms (GCM) 10K type strain sequencing project: providing services to taxonomists for standard genome sequencing and annotation.</title>
        <authorList>
            <consortium name="The Broad Institute Genomics Platform"/>
            <consortium name="The Broad Institute Genome Sequencing Center for Infectious Disease"/>
            <person name="Wu L."/>
            <person name="Ma J."/>
        </authorList>
    </citation>
    <scope>NUCLEOTIDE SEQUENCE [LARGE SCALE GENOMIC DNA]</scope>
    <source>
        <strain evidence="3">CCUG 53762</strain>
    </source>
</reference>
<evidence type="ECO:0000313" key="3">
    <source>
        <dbReference type="Proteomes" id="UP001597118"/>
    </source>
</evidence>
<dbReference type="EMBL" id="JBHUDG010000015">
    <property type="protein sequence ID" value="MFD1630222.1"/>
    <property type="molecule type" value="Genomic_DNA"/>
</dbReference>
<dbReference type="InterPro" id="IPR012312">
    <property type="entry name" value="Hemerythrin-like"/>
</dbReference>